<dbReference type="EMBL" id="BMNY01000001">
    <property type="protein sequence ID" value="GGM69568.1"/>
    <property type="molecule type" value="Genomic_DNA"/>
</dbReference>
<dbReference type="PROSITE" id="PS01031">
    <property type="entry name" value="SHSP"/>
    <property type="match status" value="1"/>
</dbReference>
<organism evidence="4 5">
    <name type="scientific">Thermogymnomonas acidicola</name>
    <dbReference type="NCBI Taxonomy" id="399579"/>
    <lineage>
        <taxon>Archaea</taxon>
        <taxon>Methanobacteriati</taxon>
        <taxon>Thermoplasmatota</taxon>
        <taxon>Thermoplasmata</taxon>
        <taxon>Thermoplasmatales</taxon>
        <taxon>Thermogymnomonas</taxon>
    </lineage>
</organism>
<evidence type="ECO:0000313" key="5">
    <source>
        <dbReference type="Proteomes" id="UP000632195"/>
    </source>
</evidence>
<accession>A0AA37BQB4</accession>
<dbReference type="Gene3D" id="2.60.40.790">
    <property type="match status" value="1"/>
</dbReference>
<dbReference type="InterPro" id="IPR031107">
    <property type="entry name" value="Small_HSP"/>
</dbReference>
<dbReference type="AlphaFoldDB" id="A0AA37BQB4"/>
<evidence type="ECO:0000259" key="3">
    <source>
        <dbReference type="PROSITE" id="PS01031"/>
    </source>
</evidence>
<evidence type="ECO:0000256" key="2">
    <source>
        <dbReference type="RuleBase" id="RU003616"/>
    </source>
</evidence>
<gene>
    <name evidence="4" type="ORF">GCM10007108_04590</name>
</gene>
<dbReference type="RefSeq" id="WP_075057731.1">
    <property type="nucleotide sequence ID" value="NZ_BMNY01000001.1"/>
</dbReference>
<dbReference type="PANTHER" id="PTHR11527">
    <property type="entry name" value="HEAT-SHOCK PROTEIN 20 FAMILY MEMBER"/>
    <property type="match status" value="1"/>
</dbReference>
<keyword evidence="5" id="KW-1185">Reference proteome</keyword>
<comment type="caution">
    <text evidence="4">The sequence shown here is derived from an EMBL/GenBank/DDBJ whole genome shotgun (WGS) entry which is preliminary data.</text>
</comment>
<dbReference type="SUPFAM" id="SSF49764">
    <property type="entry name" value="HSP20-like chaperones"/>
    <property type="match status" value="1"/>
</dbReference>
<dbReference type="InterPro" id="IPR008978">
    <property type="entry name" value="HSP20-like_chaperone"/>
</dbReference>
<protein>
    <submittedName>
        <fullName evidence="4">Heat-shock protein Hsp20</fullName>
    </submittedName>
</protein>
<reference evidence="4" key="2">
    <citation type="submission" date="2022-09" db="EMBL/GenBank/DDBJ databases">
        <authorList>
            <person name="Sun Q."/>
            <person name="Ohkuma M."/>
        </authorList>
    </citation>
    <scope>NUCLEOTIDE SEQUENCE</scope>
    <source>
        <strain evidence="4">JCM 13583</strain>
    </source>
</reference>
<evidence type="ECO:0000256" key="1">
    <source>
        <dbReference type="PROSITE-ProRule" id="PRU00285"/>
    </source>
</evidence>
<feature type="domain" description="SHSP" evidence="3">
    <location>
        <begin position="25"/>
        <end position="129"/>
    </location>
</feature>
<comment type="similarity">
    <text evidence="1 2">Belongs to the small heat shock protein (HSP20) family.</text>
</comment>
<dbReference type="NCBIfam" id="NF041799">
    <property type="entry name" value="Hsp14"/>
    <property type="match status" value="1"/>
</dbReference>
<evidence type="ECO:0000313" key="4">
    <source>
        <dbReference type="EMBL" id="GGM69568.1"/>
    </source>
</evidence>
<dbReference type="InterPro" id="IPR002068">
    <property type="entry name" value="A-crystallin/Hsp20_dom"/>
</dbReference>
<dbReference type="Proteomes" id="UP000632195">
    <property type="component" value="Unassembled WGS sequence"/>
</dbReference>
<dbReference type="Pfam" id="PF00011">
    <property type="entry name" value="HSP20"/>
    <property type="match status" value="1"/>
</dbReference>
<name>A0AA37BQB4_9ARCH</name>
<reference evidence="4" key="1">
    <citation type="journal article" date="2014" name="Int. J. Syst. Evol. Microbiol.">
        <title>Complete genome sequence of Corynebacterium casei LMG S-19264T (=DSM 44701T), isolated from a smear-ripened cheese.</title>
        <authorList>
            <consortium name="US DOE Joint Genome Institute (JGI-PGF)"/>
            <person name="Walter F."/>
            <person name="Albersmeier A."/>
            <person name="Kalinowski J."/>
            <person name="Ruckert C."/>
        </authorList>
    </citation>
    <scope>NUCLEOTIDE SEQUENCE</scope>
    <source>
        <strain evidence="4">JCM 13583</strain>
    </source>
</reference>
<dbReference type="CDD" id="cd06464">
    <property type="entry name" value="ACD_sHsps-like"/>
    <property type="match status" value="1"/>
</dbReference>
<proteinExistence type="inferred from homology"/>
<sequence length="129" mass="14555">MADVYGPLKYFTGEMVKNLNERAKEIMTFLYPPITMYQEAGELVIHADMPGFDKKDIHVSVERNAVTISATRKLETGGVVFMDQRPEKVTKRVRLPVEVDMEASFTASYTNGVLTIRIPSKGVRSIEIE</sequence>